<dbReference type="AlphaFoldDB" id="A0A2P8AJQ3"/>
<feature type="region of interest" description="Disordered" evidence="1">
    <location>
        <begin position="229"/>
        <end position="362"/>
    </location>
</feature>
<feature type="compositionally biased region" description="Basic residues" evidence="1">
    <location>
        <begin position="295"/>
        <end position="304"/>
    </location>
</feature>
<accession>A0A2P8AJQ3</accession>
<protein>
    <submittedName>
        <fullName evidence="2">Uncharacterized protein</fullName>
    </submittedName>
</protein>
<evidence type="ECO:0000256" key="1">
    <source>
        <dbReference type="SAM" id="MobiDB-lite"/>
    </source>
</evidence>
<sequence length="521" mass="58420">MDPAMVSASLANTTTHGPVVKPEPIDGRTATAPPRKSSDYAFCFAGAGYDHGIPVEYQSDYWLPCPRFRITELDSDAEPFSAQHAIWHIDPSVFEDTETYLWVGMAIEPRLGICVHDPRAGDDGNIFNTTIRRLEPRRDKAYPVIVRTQGGEHVRLVVYALVELEGHDGDWEARKVRPEEVFFFTPYRDTADLIRCPVERRKAWYKKIKEALGITQECTQVVSQAYVTESMGETEDENEDMEEGVSQSDEVGSAEGDREDETASRRASPDKSEEDEDEMMRLDNVEDDEEEPVVKRRSKRRAARPRYYMGSPAPWRRPQTEEARPRDYQDSHVAKKRLTRGTHKRGDSGRSGTADTRQDTPAASSLFVTSGEISPAVFQPNTAMRASLTPHQTAHDSAHTKINTEHLNTGLRDCLSSLNHLIEAAERFSGGPNSRIPGAARKWLINFTHTVRYLDLTQASVSLQESVRVGGIVLRAVIGDARLHNNAHPEIPVANEAFLEWVVEEVAKLEETGRKEDGANL</sequence>
<proteinExistence type="predicted"/>
<name>A0A2P8AJQ3_9PEZI</name>
<evidence type="ECO:0000313" key="3">
    <source>
        <dbReference type="Proteomes" id="UP000243723"/>
    </source>
</evidence>
<feature type="region of interest" description="Disordered" evidence="1">
    <location>
        <begin position="12"/>
        <end position="33"/>
    </location>
</feature>
<comment type="caution">
    <text evidence="2">The sequence shown here is derived from an EMBL/GenBank/DDBJ whole genome shotgun (WGS) entry which is preliminary data.</text>
</comment>
<feature type="compositionally biased region" description="Basic and acidic residues" evidence="1">
    <location>
        <begin position="318"/>
        <end position="333"/>
    </location>
</feature>
<dbReference type="Proteomes" id="UP000243723">
    <property type="component" value="Unassembled WGS sequence"/>
</dbReference>
<dbReference type="OrthoDB" id="3930133at2759"/>
<keyword evidence="3" id="KW-1185">Reference proteome</keyword>
<dbReference type="EMBL" id="NHZQ01000003">
    <property type="protein sequence ID" value="PSK60702.1"/>
    <property type="molecule type" value="Genomic_DNA"/>
</dbReference>
<evidence type="ECO:0000313" key="2">
    <source>
        <dbReference type="EMBL" id="PSK60702.1"/>
    </source>
</evidence>
<gene>
    <name evidence="2" type="ORF">B9Z65_852</name>
</gene>
<feature type="compositionally biased region" description="Basic residues" evidence="1">
    <location>
        <begin position="334"/>
        <end position="343"/>
    </location>
</feature>
<feature type="compositionally biased region" description="Basic and acidic residues" evidence="1">
    <location>
        <begin position="261"/>
        <end position="271"/>
    </location>
</feature>
<feature type="compositionally biased region" description="Polar residues" evidence="1">
    <location>
        <begin position="350"/>
        <end position="362"/>
    </location>
</feature>
<feature type="compositionally biased region" description="Acidic residues" evidence="1">
    <location>
        <begin position="232"/>
        <end position="243"/>
    </location>
</feature>
<organism evidence="2 3">
    <name type="scientific">Elsinoe australis</name>
    <dbReference type="NCBI Taxonomy" id="40998"/>
    <lineage>
        <taxon>Eukaryota</taxon>
        <taxon>Fungi</taxon>
        <taxon>Dikarya</taxon>
        <taxon>Ascomycota</taxon>
        <taxon>Pezizomycotina</taxon>
        <taxon>Dothideomycetes</taxon>
        <taxon>Dothideomycetidae</taxon>
        <taxon>Myriangiales</taxon>
        <taxon>Elsinoaceae</taxon>
        <taxon>Elsinoe</taxon>
    </lineage>
</organism>
<reference evidence="2 3" key="1">
    <citation type="submission" date="2017-05" db="EMBL/GenBank/DDBJ databases">
        <title>Draft genome sequence of Elsinoe australis.</title>
        <authorList>
            <person name="Cheng Q."/>
        </authorList>
    </citation>
    <scope>NUCLEOTIDE SEQUENCE [LARGE SCALE GENOMIC DNA]</scope>
    <source>
        <strain evidence="2 3">NL1</strain>
    </source>
</reference>